<name>A0AAW2ZA75_9EUKA</name>
<sequence>MRVYCQMEKDVYTGGFIRIAHQTGLNVTLKVESAIFADVGYDFNRETLAFDDQLSKKSQSFMNLNRFADVDNFDIMTDKNGEVTFKTFASTTPRNEVQKMKFSITDTVTLYLRAH</sequence>
<dbReference type="EMBL" id="JAOPGA020001263">
    <property type="protein sequence ID" value="KAL0486753.1"/>
    <property type="molecule type" value="Genomic_DNA"/>
</dbReference>
<accession>A0AAW2ZA75</accession>
<protein>
    <submittedName>
        <fullName evidence="1">Uncharacterized protein</fullName>
    </submittedName>
</protein>
<reference evidence="1 2" key="1">
    <citation type="submission" date="2024-03" db="EMBL/GenBank/DDBJ databases">
        <title>The Acrasis kona genome and developmental transcriptomes reveal deep origins of eukaryotic multicellular pathways.</title>
        <authorList>
            <person name="Sheikh S."/>
            <person name="Fu C.-J."/>
            <person name="Brown M.W."/>
            <person name="Baldauf S.L."/>
        </authorList>
    </citation>
    <scope>NUCLEOTIDE SEQUENCE [LARGE SCALE GENOMIC DNA]</scope>
    <source>
        <strain evidence="1 2">ATCC MYA-3509</strain>
    </source>
</reference>
<gene>
    <name evidence="1" type="ORF">AKO1_001578</name>
</gene>
<evidence type="ECO:0000313" key="1">
    <source>
        <dbReference type="EMBL" id="KAL0486753.1"/>
    </source>
</evidence>
<dbReference type="Proteomes" id="UP001431209">
    <property type="component" value="Unassembled WGS sequence"/>
</dbReference>
<proteinExistence type="predicted"/>
<comment type="caution">
    <text evidence="1">The sequence shown here is derived from an EMBL/GenBank/DDBJ whole genome shotgun (WGS) entry which is preliminary data.</text>
</comment>
<evidence type="ECO:0000313" key="2">
    <source>
        <dbReference type="Proteomes" id="UP001431209"/>
    </source>
</evidence>
<dbReference type="AlphaFoldDB" id="A0AAW2ZA75"/>
<keyword evidence="2" id="KW-1185">Reference proteome</keyword>
<organism evidence="1 2">
    <name type="scientific">Acrasis kona</name>
    <dbReference type="NCBI Taxonomy" id="1008807"/>
    <lineage>
        <taxon>Eukaryota</taxon>
        <taxon>Discoba</taxon>
        <taxon>Heterolobosea</taxon>
        <taxon>Tetramitia</taxon>
        <taxon>Eutetramitia</taxon>
        <taxon>Acrasidae</taxon>
        <taxon>Acrasis</taxon>
    </lineage>
</organism>